<organism evidence="7 8">
    <name type="scientific">Popillia japonica</name>
    <name type="common">Japanese beetle</name>
    <dbReference type="NCBI Taxonomy" id="7064"/>
    <lineage>
        <taxon>Eukaryota</taxon>
        <taxon>Metazoa</taxon>
        <taxon>Ecdysozoa</taxon>
        <taxon>Arthropoda</taxon>
        <taxon>Hexapoda</taxon>
        <taxon>Insecta</taxon>
        <taxon>Pterygota</taxon>
        <taxon>Neoptera</taxon>
        <taxon>Endopterygota</taxon>
        <taxon>Coleoptera</taxon>
        <taxon>Polyphaga</taxon>
        <taxon>Scarabaeiformia</taxon>
        <taxon>Scarabaeidae</taxon>
        <taxon>Rutelinae</taxon>
        <taxon>Popillia</taxon>
    </lineage>
</organism>
<gene>
    <name evidence="7" type="ORF">QE152_g11453</name>
</gene>
<dbReference type="Proteomes" id="UP001458880">
    <property type="component" value="Unassembled WGS sequence"/>
</dbReference>
<feature type="transmembrane region" description="Helical" evidence="6">
    <location>
        <begin position="125"/>
        <end position="143"/>
    </location>
</feature>
<name>A0AAW1LRY4_POPJA</name>
<evidence type="ECO:0000256" key="6">
    <source>
        <dbReference type="RuleBase" id="RU363108"/>
    </source>
</evidence>
<keyword evidence="6 7" id="KW-0675">Receptor</keyword>
<evidence type="ECO:0000313" key="8">
    <source>
        <dbReference type="Proteomes" id="UP001458880"/>
    </source>
</evidence>
<feature type="transmembrane region" description="Helical" evidence="6">
    <location>
        <begin position="210"/>
        <end position="230"/>
    </location>
</feature>
<evidence type="ECO:0000256" key="3">
    <source>
        <dbReference type="ARBA" id="ARBA00022692"/>
    </source>
</evidence>
<comment type="caution">
    <text evidence="7">The sequence shown here is derived from an EMBL/GenBank/DDBJ whole genome shotgun (WGS) entry which is preliminary data.</text>
</comment>
<comment type="similarity">
    <text evidence="6">Belongs to the insect chemoreceptor superfamily. Gustatory receptor (GR) family.</text>
</comment>
<dbReference type="GO" id="GO:0007165">
    <property type="term" value="P:signal transduction"/>
    <property type="evidence" value="ECO:0007669"/>
    <property type="project" value="UniProtKB-KW"/>
</dbReference>
<dbReference type="AlphaFoldDB" id="A0AAW1LRY4"/>
<feature type="transmembrane region" description="Helical" evidence="6">
    <location>
        <begin position="96"/>
        <end position="113"/>
    </location>
</feature>
<dbReference type="GO" id="GO:0050909">
    <property type="term" value="P:sensory perception of taste"/>
    <property type="evidence" value="ECO:0007669"/>
    <property type="project" value="InterPro"/>
</dbReference>
<sequence>MTLAYVVAFYVILKCYDNHEITLSVENGSDIILVMRKFYYIGSIVSMTFSYFLCHVHYRNEVTVLKTIEEVDANLRSYNLGDNIEKKETFLKRLQYAYIFFVYIIFIAAAILFQELMYVREGPVYWVQFVFPAIINSTIKLQFHMYNLVLISRTEIINGNLNNRIASSTPASKFTAFYQMEKDIESTMKIHKKITDTSRLVNRIYGVQELFSFALCFVVLLSEGYIVLYSVTVGEADNFGYTLFSSLRLVIFYLLELLIDLRACMLLCAKINHTKNILFKIKVEPENDESRNVVSDVRYDLYKTKSCAYVFHFTFSVIFKD</sequence>
<comment type="function">
    <text evidence="6">Gustatory receptor which mediates acceptance or avoidance behavior, depending on its substrates.</text>
</comment>
<dbReference type="Pfam" id="PF08395">
    <property type="entry name" value="7tm_7"/>
    <property type="match status" value="1"/>
</dbReference>
<feature type="transmembrane region" description="Helical" evidence="6">
    <location>
        <begin position="38"/>
        <end position="58"/>
    </location>
</feature>
<protein>
    <recommendedName>
        <fullName evidence="6">Gustatory receptor</fullName>
    </recommendedName>
</protein>
<feature type="transmembrane region" description="Helical" evidence="6">
    <location>
        <begin position="250"/>
        <end position="269"/>
    </location>
</feature>
<evidence type="ECO:0000256" key="5">
    <source>
        <dbReference type="ARBA" id="ARBA00023136"/>
    </source>
</evidence>
<keyword evidence="2 6" id="KW-1003">Cell membrane</keyword>
<keyword evidence="3 6" id="KW-0812">Transmembrane</keyword>
<dbReference type="GO" id="GO:0005886">
    <property type="term" value="C:plasma membrane"/>
    <property type="evidence" value="ECO:0007669"/>
    <property type="project" value="UniProtKB-SubCell"/>
</dbReference>
<evidence type="ECO:0000256" key="2">
    <source>
        <dbReference type="ARBA" id="ARBA00022475"/>
    </source>
</evidence>
<reference evidence="7 8" key="1">
    <citation type="journal article" date="2024" name="BMC Genomics">
        <title>De novo assembly and annotation of Popillia japonica's genome with initial clues to its potential as an invasive pest.</title>
        <authorList>
            <person name="Cucini C."/>
            <person name="Boschi S."/>
            <person name="Funari R."/>
            <person name="Cardaioli E."/>
            <person name="Iannotti N."/>
            <person name="Marturano G."/>
            <person name="Paoli F."/>
            <person name="Bruttini M."/>
            <person name="Carapelli A."/>
            <person name="Frati F."/>
            <person name="Nardi F."/>
        </authorList>
    </citation>
    <scope>NUCLEOTIDE SEQUENCE [LARGE SCALE GENOMIC DNA]</scope>
    <source>
        <strain evidence="7">DMR45628</strain>
    </source>
</reference>
<dbReference type="InterPro" id="IPR013604">
    <property type="entry name" value="7TM_chemorcpt"/>
</dbReference>
<keyword evidence="8" id="KW-1185">Reference proteome</keyword>
<keyword evidence="4 6" id="KW-1133">Transmembrane helix</keyword>
<keyword evidence="5 6" id="KW-0472">Membrane</keyword>
<comment type="caution">
    <text evidence="6">Lacks conserved residue(s) required for the propagation of feature annotation.</text>
</comment>
<evidence type="ECO:0000313" key="7">
    <source>
        <dbReference type="EMBL" id="KAK9736567.1"/>
    </source>
</evidence>
<evidence type="ECO:0000256" key="4">
    <source>
        <dbReference type="ARBA" id="ARBA00022989"/>
    </source>
</evidence>
<evidence type="ECO:0000256" key="1">
    <source>
        <dbReference type="ARBA" id="ARBA00004651"/>
    </source>
</evidence>
<dbReference type="EMBL" id="JASPKY010000111">
    <property type="protein sequence ID" value="KAK9736567.1"/>
    <property type="molecule type" value="Genomic_DNA"/>
</dbReference>
<comment type="subcellular location">
    <subcellularLocation>
        <location evidence="1 6">Cell membrane</location>
        <topology evidence="1 6">Multi-pass membrane protein</topology>
    </subcellularLocation>
</comment>
<proteinExistence type="inferred from homology"/>
<accession>A0AAW1LRY4</accession>
<keyword evidence="6" id="KW-0807">Transducer</keyword>